<dbReference type="SUPFAM" id="SSF52374">
    <property type="entry name" value="Nucleotidylyl transferase"/>
    <property type="match status" value="1"/>
</dbReference>
<evidence type="ECO:0000256" key="7">
    <source>
        <dbReference type="ARBA" id="ARBA00029936"/>
    </source>
</evidence>
<dbReference type="GO" id="GO:0004832">
    <property type="term" value="F:valine-tRNA ligase activity"/>
    <property type="evidence" value="ECO:0007669"/>
    <property type="project" value="UniProtKB-EC"/>
</dbReference>
<evidence type="ECO:0000256" key="5">
    <source>
        <dbReference type="ARBA" id="ARBA00022917"/>
    </source>
</evidence>
<dbReference type="PANTHER" id="PTHR11946:SF93">
    <property type="entry name" value="VALINE--TRNA LIGASE, CHLOROPLASTIC_MITOCHONDRIAL 2"/>
    <property type="match status" value="1"/>
</dbReference>
<name>A0A699KZV9_TANCI</name>
<reference evidence="9" key="1">
    <citation type="journal article" date="2019" name="Sci. Rep.">
        <title>Draft genome of Tanacetum cinerariifolium, the natural source of mosquito coil.</title>
        <authorList>
            <person name="Yamashiro T."/>
            <person name="Shiraishi A."/>
            <person name="Satake H."/>
            <person name="Nakayama K."/>
        </authorList>
    </citation>
    <scope>NUCLEOTIDE SEQUENCE</scope>
</reference>
<sequence length="84" mass="9916">LVVERMLAFEGIKRTELGREEFTKRVWEWKEKYGGMITNQIRRLGASCDWTREHFTLDEQLSLLSCFYICNKIIAISTNLEVIS</sequence>
<keyword evidence="4" id="KW-0067">ATP-binding</keyword>
<dbReference type="Pfam" id="PF00133">
    <property type="entry name" value="tRNA-synt_1"/>
    <property type="match status" value="1"/>
</dbReference>
<dbReference type="GO" id="GO:0005829">
    <property type="term" value="C:cytosol"/>
    <property type="evidence" value="ECO:0007669"/>
    <property type="project" value="TreeGrafter"/>
</dbReference>
<feature type="domain" description="Aminoacyl-tRNA synthetase class Ia" evidence="8">
    <location>
        <begin position="2"/>
        <end position="62"/>
    </location>
</feature>
<feature type="non-terminal residue" evidence="9">
    <location>
        <position position="1"/>
    </location>
</feature>
<protein>
    <recommendedName>
        <fullName evidence="1">valine--tRNA ligase</fullName>
        <ecNumber evidence="1">6.1.1.9</ecNumber>
    </recommendedName>
    <alternativeName>
        <fullName evidence="7">Valyl-tRNA synthetase</fullName>
    </alternativeName>
</protein>
<dbReference type="Gene3D" id="3.40.50.620">
    <property type="entry name" value="HUPs"/>
    <property type="match status" value="1"/>
</dbReference>
<organism evidence="9">
    <name type="scientific">Tanacetum cinerariifolium</name>
    <name type="common">Dalmatian daisy</name>
    <name type="synonym">Chrysanthemum cinerariifolium</name>
    <dbReference type="NCBI Taxonomy" id="118510"/>
    <lineage>
        <taxon>Eukaryota</taxon>
        <taxon>Viridiplantae</taxon>
        <taxon>Streptophyta</taxon>
        <taxon>Embryophyta</taxon>
        <taxon>Tracheophyta</taxon>
        <taxon>Spermatophyta</taxon>
        <taxon>Magnoliopsida</taxon>
        <taxon>eudicotyledons</taxon>
        <taxon>Gunneridae</taxon>
        <taxon>Pentapetalae</taxon>
        <taxon>asterids</taxon>
        <taxon>campanulids</taxon>
        <taxon>Asterales</taxon>
        <taxon>Asteraceae</taxon>
        <taxon>Asteroideae</taxon>
        <taxon>Anthemideae</taxon>
        <taxon>Anthemidinae</taxon>
        <taxon>Tanacetum</taxon>
    </lineage>
</organism>
<accession>A0A699KZV9</accession>
<evidence type="ECO:0000256" key="4">
    <source>
        <dbReference type="ARBA" id="ARBA00022840"/>
    </source>
</evidence>
<evidence type="ECO:0000256" key="2">
    <source>
        <dbReference type="ARBA" id="ARBA00022598"/>
    </source>
</evidence>
<dbReference type="GO" id="GO:0006438">
    <property type="term" value="P:valyl-tRNA aminoacylation"/>
    <property type="evidence" value="ECO:0007669"/>
    <property type="project" value="InterPro"/>
</dbReference>
<proteinExistence type="predicted"/>
<dbReference type="EMBL" id="BKCJ010572761">
    <property type="protein sequence ID" value="GFB19514.1"/>
    <property type="molecule type" value="Genomic_DNA"/>
</dbReference>
<evidence type="ECO:0000313" key="9">
    <source>
        <dbReference type="EMBL" id="GFB19514.1"/>
    </source>
</evidence>
<keyword evidence="5" id="KW-0648">Protein biosynthesis</keyword>
<evidence type="ECO:0000256" key="3">
    <source>
        <dbReference type="ARBA" id="ARBA00022741"/>
    </source>
</evidence>
<evidence type="ECO:0000256" key="6">
    <source>
        <dbReference type="ARBA" id="ARBA00023146"/>
    </source>
</evidence>
<dbReference type="EC" id="6.1.1.9" evidence="1"/>
<dbReference type="PANTHER" id="PTHR11946">
    <property type="entry name" value="VALYL-TRNA SYNTHETASES"/>
    <property type="match status" value="1"/>
</dbReference>
<dbReference type="InterPro" id="IPR002303">
    <property type="entry name" value="Valyl-tRNA_ligase"/>
</dbReference>
<dbReference type="InterPro" id="IPR002300">
    <property type="entry name" value="aa-tRNA-synth_Ia"/>
</dbReference>
<dbReference type="AlphaFoldDB" id="A0A699KZV9"/>
<keyword evidence="3" id="KW-0547">Nucleotide-binding</keyword>
<gene>
    <name evidence="9" type="ORF">Tci_691485</name>
</gene>
<evidence type="ECO:0000256" key="1">
    <source>
        <dbReference type="ARBA" id="ARBA00013169"/>
    </source>
</evidence>
<dbReference type="InterPro" id="IPR014729">
    <property type="entry name" value="Rossmann-like_a/b/a_fold"/>
</dbReference>
<dbReference type="GO" id="GO:0005524">
    <property type="term" value="F:ATP binding"/>
    <property type="evidence" value="ECO:0007669"/>
    <property type="project" value="UniProtKB-KW"/>
</dbReference>
<evidence type="ECO:0000259" key="8">
    <source>
        <dbReference type="Pfam" id="PF00133"/>
    </source>
</evidence>
<comment type="caution">
    <text evidence="9">The sequence shown here is derived from an EMBL/GenBank/DDBJ whole genome shotgun (WGS) entry which is preliminary data.</text>
</comment>
<keyword evidence="6" id="KW-0030">Aminoacyl-tRNA synthetase</keyword>
<keyword evidence="2 9" id="KW-0436">Ligase</keyword>